<evidence type="ECO:0000313" key="1">
    <source>
        <dbReference type="EMBL" id="CAE0593642.1"/>
    </source>
</evidence>
<gene>
    <name evidence="1" type="ORF">EHUX00137_LOCUS43952</name>
</gene>
<name>A0A6U8V3P9_EMIHU</name>
<reference evidence="1" key="1">
    <citation type="submission" date="2021-01" db="EMBL/GenBank/DDBJ databases">
        <authorList>
            <person name="Corre E."/>
            <person name="Pelletier E."/>
            <person name="Niang G."/>
            <person name="Scheremetjew M."/>
            <person name="Finn R."/>
            <person name="Kale V."/>
            <person name="Holt S."/>
            <person name="Cochrane G."/>
            <person name="Meng A."/>
            <person name="Brown T."/>
            <person name="Cohen L."/>
        </authorList>
    </citation>
    <scope>NUCLEOTIDE SEQUENCE</scope>
    <source>
        <strain evidence="1">379</strain>
    </source>
</reference>
<proteinExistence type="predicted"/>
<dbReference type="AlphaFoldDB" id="A0A6U8V3P9"/>
<organism evidence="1">
    <name type="scientific">Emiliania huxleyi</name>
    <name type="common">Coccolithophore</name>
    <name type="synonym">Pontosphaera huxleyi</name>
    <dbReference type="NCBI Taxonomy" id="2903"/>
    <lineage>
        <taxon>Eukaryota</taxon>
        <taxon>Haptista</taxon>
        <taxon>Haptophyta</taxon>
        <taxon>Prymnesiophyceae</taxon>
        <taxon>Isochrysidales</taxon>
        <taxon>Noelaerhabdaceae</taxon>
        <taxon>Emiliania</taxon>
    </lineage>
</organism>
<protein>
    <recommendedName>
        <fullName evidence="2">Glycosyltransferase family 92 protein</fullName>
    </recommendedName>
</protein>
<accession>A0A6U8V3P9</accession>
<dbReference type="EMBL" id="HBIR01056446">
    <property type="protein sequence ID" value="CAE0593642.1"/>
    <property type="molecule type" value="Transcribed_RNA"/>
</dbReference>
<sequence>MVGACGLGGLADHTYLWTQASAQSHALLRHWLGHYMEQGVRLATHASVHLEPSQSDRELELALEALAAHQVRNVTVLERGMNSSGLAARLRNGVNTFLGLLPEDAWLIWADVDEFFTWPCNVAQMLKQTRLSAACGRMSDRLAQGLIGMRKVTHATSLFEQFPVCSTLRRRIGGVAAKLTLLRSRINGQVPRFVTAHTAVVRGQSMGGQSRQRCLNVGAFDHFSTTLEAAALASRKREDFAAGEAPSFAPAYTRLLALVDWKAPRPKGTLPFTSQAQHEMGRILEPCPNRSVQTIALPRGWS</sequence>
<evidence type="ECO:0008006" key="2">
    <source>
        <dbReference type="Google" id="ProtNLM"/>
    </source>
</evidence>